<dbReference type="EMBL" id="DS990638">
    <property type="protein sequence ID" value="EGC44301.1"/>
    <property type="molecule type" value="Genomic_DNA"/>
</dbReference>
<proteinExistence type="predicted"/>
<protein>
    <submittedName>
        <fullName evidence="1">Predicted protein</fullName>
    </submittedName>
</protein>
<accession>F0UGE8</accession>
<sequence length="145" mass="15697">MFEGEEGGVTILVCIASRESWLNLLFNGHLSDKASVQGKKGRKKARKTPSQSNLLAKTCSRLAEDQGHMTQAADPSWGFPFSWTSSDSTPTDPYCSYTSWSLVGEFACWLTLVEGNNLPSVVVTMAEGQGVCRISAPLHQDEGAP</sequence>
<evidence type="ECO:0000313" key="1">
    <source>
        <dbReference type="EMBL" id="EGC44301.1"/>
    </source>
</evidence>
<dbReference type="AlphaFoldDB" id="F0UGE8"/>
<dbReference type="Proteomes" id="UP000008142">
    <property type="component" value="Unassembled WGS sequence"/>
</dbReference>
<dbReference type="HOGENOM" id="CLU_1786334_0_0_1"/>
<organism evidence="2">
    <name type="scientific">Ajellomyces capsulatus (strain H88)</name>
    <name type="common">Darling's disease fungus</name>
    <name type="synonym">Histoplasma capsulatum</name>
    <dbReference type="NCBI Taxonomy" id="544711"/>
    <lineage>
        <taxon>Eukaryota</taxon>
        <taxon>Fungi</taxon>
        <taxon>Dikarya</taxon>
        <taxon>Ascomycota</taxon>
        <taxon>Pezizomycotina</taxon>
        <taxon>Eurotiomycetes</taxon>
        <taxon>Eurotiomycetidae</taxon>
        <taxon>Onygenales</taxon>
        <taxon>Ajellomycetaceae</taxon>
        <taxon>Histoplasma</taxon>
    </lineage>
</organism>
<name>F0UGE8_AJEC8</name>
<gene>
    <name evidence="1" type="ORF">HCEG_03516</name>
</gene>
<evidence type="ECO:0000313" key="2">
    <source>
        <dbReference type="Proteomes" id="UP000008142"/>
    </source>
</evidence>
<reference evidence="2" key="1">
    <citation type="submission" date="2008-07" db="EMBL/GenBank/DDBJ databases">
        <title>Annotation of Ajellomyces capsulatus strain H88.</title>
        <authorList>
            <person name="Champion M."/>
            <person name="Cuomo C."/>
            <person name="Ma L.-J."/>
            <person name="Henn M.R."/>
            <person name="Sil A."/>
            <person name="Goldman B."/>
            <person name="Young S.K."/>
            <person name="Kodira C.D."/>
            <person name="Zeng Q."/>
            <person name="Koehrsen M."/>
            <person name="Alvarado L."/>
            <person name="Berlin A."/>
            <person name="Borenstein D."/>
            <person name="Chen Z."/>
            <person name="Engels R."/>
            <person name="Freedman E."/>
            <person name="Gellesch M."/>
            <person name="Goldberg J."/>
            <person name="Griggs A."/>
            <person name="Gujja S."/>
            <person name="Heiman D."/>
            <person name="Hepburn T."/>
            <person name="Howarth C."/>
            <person name="Jen D."/>
            <person name="Larson L."/>
            <person name="Lewis B."/>
            <person name="Mehta T."/>
            <person name="Park D."/>
            <person name="Pearson M."/>
            <person name="Roberts A."/>
            <person name="Saif S."/>
            <person name="Shea T."/>
            <person name="Shenoy N."/>
            <person name="Sisk P."/>
            <person name="Stolte C."/>
            <person name="Sykes S."/>
            <person name="Walk T."/>
            <person name="White J."/>
            <person name="Yandava C."/>
            <person name="Klein B."/>
            <person name="McEwen J.G."/>
            <person name="Puccia R."/>
            <person name="Goldman G.H."/>
            <person name="Felipe M.S."/>
            <person name="Nino-Vega G."/>
            <person name="San-Blas G."/>
            <person name="Taylor J."/>
            <person name="Mendoza L."/>
            <person name="Galagan J."/>
            <person name="Nusbaum C."/>
            <person name="Birren B."/>
        </authorList>
    </citation>
    <scope>NUCLEOTIDE SEQUENCE [LARGE SCALE GENOMIC DNA]</scope>
    <source>
        <strain evidence="2">H88</strain>
    </source>
</reference>